<sequence length="179" mass="20758">MMNALVPIETLSWEELQQYVYEVDGSWRDIYVLDASRADWKIWADFVNANYLVKFADGDGVRHSQVDFATVEHLWDSHCQANMLTATFFVGEIGINCHFFGDYEVENDVDPQKITSYEVHQQLMDYLTRLSQALGKEVVLTFENDTPATRSPHWVWQPLLAVNGERIRVQAYWLGPKSH</sequence>
<accession>A0ABP7QUZ5</accession>
<evidence type="ECO:0000313" key="1">
    <source>
        <dbReference type="EMBL" id="GAA3988223.1"/>
    </source>
</evidence>
<keyword evidence="2" id="KW-1185">Reference proteome</keyword>
<name>A0ABP7QUZ5_9BACT</name>
<proteinExistence type="predicted"/>
<dbReference type="Proteomes" id="UP001501556">
    <property type="component" value="Unassembled WGS sequence"/>
</dbReference>
<protein>
    <submittedName>
        <fullName evidence="1">Uncharacterized protein</fullName>
    </submittedName>
</protein>
<gene>
    <name evidence="1" type="ORF">GCM10022407_36010</name>
</gene>
<dbReference type="EMBL" id="BAABDI010000033">
    <property type="protein sequence ID" value="GAA3988223.1"/>
    <property type="molecule type" value="Genomic_DNA"/>
</dbReference>
<comment type="caution">
    <text evidence="1">The sequence shown here is derived from an EMBL/GenBank/DDBJ whole genome shotgun (WGS) entry which is preliminary data.</text>
</comment>
<dbReference type="RefSeq" id="WP_345126556.1">
    <property type="nucleotide sequence ID" value="NZ_BAABDI010000033.1"/>
</dbReference>
<evidence type="ECO:0000313" key="2">
    <source>
        <dbReference type="Proteomes" id="UP001501556"/>
    </source>
</evidence>
<organism evidence="1 2">
    <name type="scientific">Hymenobacter antarcticus</name>
    <dbReference type="NCBI Taxonomy" id="486270"/>
    <lineage>
        <taxon>Bacteria</taxon>
        <taxon>Pseudomonadati</taxon>
        <taxon>Bacteroidota</taxon>
        <taxon>Cytophagia</taxon>
        <taxon>Cytophagales</taxon>
        <taxon>Hymenobacteraceae</taxon>
        <taxon>Hymenobacter</taxon>
    </lineage>
</organism>
<reference evidence="2" key="1">
    <citation type="journal article" date="2019" name="Int. J. Syst. Evol. Microbiol.">
        <title>The Global Catalogue of Microorganisms (GCM) 10K type strain sequencing project: providing services to taxonomists for standard genome sequencing and annotation.</title>
        <authorList>
            <consortium name="The Broad Institute Genomics Platform"/>
            <consortium name="The Broad Institute Genome Sequencing Center for Infectious Disease"/>
            <person name="Wu L."/>
            <person name="Ma J."/>
        </authorList>
    </citation>
    <scope>NUCLEOTIDE SEQUENCE [LARGE SCALE GENOMIC DNA]</scope>
    <source>
        <strain evidence="2">JCM 17217</strain>
    </source>
</reference>